<keyword evidence="3" id="KW-1185">Reference proteome</keyword>
<feature type="transmembrane region" description="Helical" evidence="1">
    <location>
        <begin position="7"/>
        <end position="24"/>
    </location>
</feature>
<gene>
    <name evidence="2" type="ORF">SLEP1_g18336</name>
</gene>
<evidence type="ECO:0000313" key="2">
    <source>
        <dbReference type="EMBL" id="GKV06437.1"/>
    </source>
</evidence>
<reference evidence="2 3" key="1">
    <citation type="journal article" date="2021" name="Commun. Biol.">
        <title>The genome of Shorea leprosula (Dipterocarpaceae) highlights the ecological relevance of drought in aseasonal tropical rainforests.</title>
        <authorList>
            <person name="Ng K.K.S."/>
            <person name="Kobayashi M.J."/>
            <person name="Fawcett J.A."/>
            <person name="Hatakeyama M."/>
            <person name="Paape T."/>
            <person name="Ng C.H."/>
            <person name="Ang C.C."/>
            <person name="Tnah L.H."/>
            <person name="Lee C.T."/>
            <person name="Nishiyama T."/>
            <person name="Sese J."/>
            <person name="O'Brien M.J."/>
            <person name="Copetti D."/>
            <person name="Mohd Noor M.I."/>
            <person name="Ong R.C."/>
            <person name="Putra M."/>
            <person name="Sireger I.Z."/>
            <person name="Indrioko S."/>
            <person name="Kosugi Y."/>
            <person name="Izuno A."/>
            <person name="Isagi Y."/>
            <person name="Lee S.L."/>
            <person name="Shimizu K.K."/>
        </authorList>
    </citation>
    <scope>NUCLEOTIDE SEQUENCE [LARGE SCALE GENOMIC DNA]</scope>
    <source>
        <strain evidence="2">214</strain>
    </source>
</reference>
<accession>A0AAV5IX59</accession>
<keyword evidence="1" id="KW-1133">Transmembrane helix</keyword>
<dbReference type="EMBL" id="BPVZ01000025">
    <property type="protein sequence ID" value="GKV06437.1"/>
    <property type="molecule type" value="Genomic_DNA"/>
</dbReference>
<name>A0AAV5IX59_9ROSI</name>
<keyword evidence="1" id="KW-0812">Transmembrane</keyword>
<sequence length="66" mass="7879">MLCHLKYGLFIFFAFWVVAISWSINKYLLEAKEVPIEEMTTVWQEHKNWGKSFVEKQHCSPAFLDL</sequence>
<proteinExistence type="predicted"/>
<keyword evidence="1" id="KW-0472">Membrane</keyword>
<evidence type="ECO:0000256" key="1">
    <source>
        <dbReference type="SAM" id="Phobius"/>
    </source>
</evidence>
<protein>
    <submittedName>
        <fullName evidence="2">Uncharacterized protein</fullName>
    </submittedName>
</protein>
<dbReference type="Proteomes" id="UP001054252">
    <property type="component" value="Unassembled WGS sequence"/>
</dbReference>
<dbReference type="AlphaFoldDB" id="A0AAV5IX59"/>
<organism evidence="2 3">
    <name type="scientific">Rubroshorea leprosula</name>
    <dbReference type="NCBI Taxonomy" id="152421"/>
    <lineage>
        <taxon>Eukaryota</taxon>
        <taxon>Viridiplantae</taxon>
        <taxon>Streptophyta</taxon>
        <taxon>Embryophyta</taxon>
        <taxon>Tracheophyta</taxon>
        <taxon>Spermatophyta</taxon>
        <taxon>Magnoliopsida</taxon>
        <taxon>eudicotyledons</taxon>
        <taxon>Gunneridae</taxon>
        <taxon>Pentapetalae</taxon>
        <taxon>rosids</taxon>
        <taxon>malvids</taxon>
        <taxon>Malvales</taxon>
        <taxon>Dipterocarpaceae</taxon>
        <taxon>Rubroshorea</taxon>
    </lineage>
</organism>
<comment type="caution">
    <text evidence="2">The sequence shown here is derived from an EMBL/GenBank/DDBJ whole genome shotgun (WGS) entry which is preliminary data.</text>
</comment>
<evidence type="ECO:0000313" key="3">
    <source>
        <dbReference type="Proteomes" id="UP001054252"/>
    </source>
</evidence>